<gene>
    <name evidence="2" type="ORF">UFOVP67_12</name>
</gene>
<protein>
    <submittedName>
        <fullName evidence="2">Holin of 3TMs, for gene-transfer release</fullName>
    </submittedName>
</protein>
<dbReference type="InterPro" id="IPR021497">
    <property type="entry name" value="GTA_holin_3TM"/>
</dbReference>
<name>A0A6J5T8T0_9CAUD</name>
<keyword evidence="1" id="KW-0812">Transmembrane</keyword>
<sequence length="139" mass="15510">MDITGVGSILDIGTEIIKRVWPNPEDQAKAQLELQKVVQAGEFKEIDARLAEMQAQTSINAVEAANANVFVSGWRPFVGWICGLGLGYEFLVRSMLNGLLGYERYMHLDINGLTTLLFGMLGLAGMRTYEKRTNSENRR</sequence>
<dbReference type="EMBL" id="LR797823">
    <property type="protein sequence ID" value="CAB4241236.1"/>
    <property type="molecule type" value="Genomic_DNA"/>
</dbReference>
<feature type="transmembrane region" description="Helical" evidence="1">
    <location>
        <begin position="108"/>
        <end position="129"/>
    </location>
</feature>
<accession>A0A6J5T8T0</accession>
<organism evidence="2">
    <name type="scientific">uncultured Caudovirales phage</name>
    <dbReference type="NCBI Taxonomy" id="2100421"/>
    <lineage>
        <taxon>Viruses</taxon>
        <taxon>Duplodnaviria</taxon>
        <taxon>Heunggongvirae</taxon>
        <taxon>Uroviricota</taxon>
        <taxon>Caudoviricetes</taxon>
        <taxon>Peduoviridae</taxon>
        <taxon>Maltschvirus</taxon>
        <taxon>Maltschvirus maltsch</taxon>
    </lineage>
</organism>
<dbReference type="Pfam" id="PF11351">
    <property type="entry name" value="GTA_holin_3TM"/>
    <property type="match status" value="1"/>
</dbReference>
<evidence type="ECO:0000313" key="2">
    <source>
        <dbReference type="EMBL" id="CAB4241236.1"/>
    </source>
</evidence>
<reference evidence="2" key="1">
    <citation type="submission" date="2020-05" db="EMBL/GenBank/DDBJ databases">
        <authorList>
            <person name="Chiriac C."/>
            <person name="Salcher M."/>
            <person name="Ghai R."/>
            <person name="Kavagutti S V."/>
        </authorList>
    </citation>
    <scope>NUCLEOTIDE SEQUENCE</scope>
</reference>
<proteinExistence type="predicted"/>
<keyword evidence="1" id="KW-1133">Transmembrane helix</keyword>
<keyword evidence="1" id="KW-0472">Membrane</keyword>
<evidence type="ECO:0000256" key="1">
    <source>
        <dbReference type="SAM" id="Phobius"/>
    </source>
</evidence>
<feature type="transmembrane region" description="Helical" evidence="1">
    <location>
        <begin position="77"/>
        <end position="96"/>
    </location>
</feature>